<evidence type="ECO:0000259" key="6">
    <source>
        <dbReference type="Pfam" id="PF07940"/>
    </source>
</evidence>
<sequence>MDTMIRTAMAAAALTMVPTLALLPAGAQAQEVAAAPPSLAFKPANIARVKQLIASDPEARTRWNALRKTADRALSSPPRGDREIDSALEALALAFRVTGQAKYAQGARTILLQRAARTDWLTDAPLARRDPPWKSDLGMGYAAASTGIAYDAVRDTLSQADRQTIVQGLIRGAILPIMDDWIDGAKRIHALDTMGHNWWAHIVFGAGVAALAVRPDDPRGLEWARRIDEASVEWFEFPGTRIGTKPPTFGRDGAYSETVSYAELALHSLMLFRRSWTEAMGTAPSPIKGLDKIAGYFLATSYPRSEGWVSLNFGDSRPPSCGCHTLADLWALGDHNPEYLKYIAGFSGVPAKDAWKDATNLPYFPDAPARASASSSIGASRTYVSRDQGLLTMRSDWSPDATLLGVKSGFTWNHNHADAGSFILYHKGHTLIADSGHSGYSTPEYDGYYRQSEAHNVVTIDGHAEPASDLYDGSASMGTIDHVLDTPNIRYAWADATGPTSRYFQRNYRNILWVGDTILLVDDLRSRDAGQFEWLLHHGGTATRKGRTVEIRDGDAGVDVTPLFPAALPDGGLPTDYPYALRLVSHEGLADEDPKIKQAYLGFQPVGKSDREKFLVALQPRSEGKPASRIERIEGTNWIGVRITGIDRITEVYFNLLADGRLRHRNANATMAGIDTDAYILAVSHPMRS</sequence>
<dbReference type="InterPro" id="IPR008929">
    <property type="entry name" value="Chondroitin_lyas"/>
</dbReference>
<keyword evidence="8" id="KW-1185">Reference proteome</keyword>
<keyword evidence="2 5" id="KW-0732">Signal</keyword>
<dbReference type="GO" id="GO:0042597">
    <property type="term" value="C:periplasmic space"/>
    <property type="evidence" value="ECO:0007669"/>
    <property type="project" value="UniProtKB-SubCell"/>
</dbReference>
<evidence type="ECO:0000256" key="5">
    <source>
        <dbReference type="SAM" id="SignalP"/>
    </source>
</evidence>
<proteinExistence type="predicted"/>
<dbReference type="PANTHER" id="PTHR39210:SF1">
    <property type="entry name" value="HEPARIN-SULFATE LYASE"/>
    <property type="match status" value="1"/>
</dbReference>
<dbReference type="Gene3D" id="1.50.10.100">
    <property type="entry name" value="Chondroitin AC/alginate lyase"/>
    <property type="match status" value="1"/>
</dbReference>
<reference evidence="7 8" key="1">
    <citation type="submission" date="2016-05" db="EMBL/GenBank/DDBJ databases">
        <title>Complete genome sequence of Novosphingobium guangzhouense SA925(T).</title>
        <authorList>
            <person name="Sha S."/>
        </authorList>
    </citation>
    <scope>NUCLEOTIDE SEQUENCE [LARGE SCALE GENOMIC DNA]</scope>
    <source>
        <strain evidence="7 8">SA925</strain>
    </source>
</reference>
<name>A0A2K2FU64_9SPHN</name>
<feature type="signal peptide" evidence="5">
    <location>
        <begin position="1"/>
        <end position="29"/>
    </location>
</feature>
<comment type="caution">
    <text evidence="7">The sequence shown here is derived from an EMBL/GenBank/DDBJ whole genome shotgun (WGS) entry which is preliminary data.</text>
</comment>
<gene>
    <name evidence="7" type="ORF">A8V01_26720</name>
</gene>
<evidence type="ECO:0000256" key="3">
    <source>
        <dbReference type="ARBA" id="ARBA00022764"/>
    </source>
</evidence>
<dbReference type="PANTHER" id="PTHR39210">
    <property type="entry name" value="HEPARIN-SULFATE LYASE"/>
    <property type="match status" value="1"/>
</dbReference>
<dbReference type="Proteomes" id="UP000236327">
    <property type="component" value="Unassembled WGS sequence"/>
</dbReference>
<comment type="subcellular location">
    <subcellularLocation>
        <location evidence="1">Periplasm</location>
    </subcellularLocation>
</comment>
<evidence type="ECO:0000256" key="2">
    <source>
        <dbReference type="ARBA" id="ARBA00022729"/>
    </source>
</evidence>
<dbReference type="InterPro" id="IPR012480">
    <property type="entry name" value="Hepar_II_III_C"/>
</dbReference>
<feature type="chain" id="PRO_5014358096" description="Heparinase II/III-like C-terminal domain-containing protein" evidence="5">
    <location>
        <begin position="30"/>
        <end position="689"/>
    </location>
</feature>
<dbReference type="Gene3D" id="2.70.98.70">
    <property type="match status" value="1"/>
</dbReference>
<dbReference type="SUPFAM" id="SSF48230">
    <property type="entry name" value="Chondroitin AC/alginate lyase"/>
    <property type="match status" value="1"/>
</dbReference>
<evidence type="ECO:0000313" key="7">
    <source>
        <dbReference type="EMBL" id="PNU02308.1"/>
    </source>
</evidence>
<dbReference type="OrthoDB" id="9793856at2"/>
<evidence type="ECO:0000256" key="1">
    <source>
        <dbReference type="ARBA" id="ARBA00004418"/>
    </source>
</evidence>
<evidence type="ECO:0000256" key="4">
    <source>
        <dbReference type="ARBA" id="ARBA00023239"/>
    </source>
</evidence>
<evidence type="ECO:0000313" key="8">
    <source>
        <dbReference type="Proteomes" id="UP000236327"/>
    </source>
</evidence>
<keyword evidence="4" id="KW-0456">Lyase</keyword>
<organism evidence="7 8">
    <name type="scientific">Novosphingobium guangzhouense</name>
    <dbReference type="NCBI Taxonomy" id="1850347"/>
    <lineage>
        <taxon>Bacteria</taxon>
        <taxon>Pseudomonadati</taxon>
        <taxon>Pseudomonadota</taxon>
        <taxon>Alphaproteobacteria</taxon>
        <taxon>Sphingomonadales</taxon>
        <taxon>Sphingomonadaceae</taxon>
        <taxon>Novosphingobium</taxon>
    </lineage>
</organism>
<dbReference type="EMBL" id="LYMM01000082">
    <property type="protein sequence ID" value="PNU02308.1"/>
    <property type="molecule type" value="Genomic_DNA"/>
</dbReference>
<feature type="domain" description="Heparinase II/III-like C-terminal" evidence="6">
    <location>
        <begin position="413"/>
        <end position="541"/>
    </location>
</feature>
<dbReference type="GO" id="GO:0016829">
    <property type="term" value="F:lyase activity"/>
    <property type="evidence" value="ECO:0007669"/>
    <property type="project" value="UniProtKB-KW"/>
</dbReference>
<accession>A0A2K2FU64</accession>
<dbReference type="AlphaFoldDB" id="A0A2K2FU64"/>
<protein>
    <recommendedName>
        <fullName evidence="6">Heparinase II/III-like C-terminal domain-containing protein</fullName>
    </recommendedName>
</protein>
<keyword evidence="3" id="KW-0574">Periplasm</keyword>
<feature type="non-terminal residue" evidence="7">
    <location>
        <position position="689"/>
    </location>
</feature>
<dbReference type="Pfam" id="PF07940">
    <property type="entry name" value="Hepar_II_III_C"/>
    <property type="match status" value="1"/>
</dbReference>